<keyword evidence="3" id="KW-1133">Transmembrane helix</keyword>
<dbReference type="InterPro" id="IPR029030">
    <property type="entry name" value="Caspase-like_dom_sf"/>
</dbReference>
<dbReference type="PANTHER" id="PTHR10454">
    <property type="entry name" value="CASPASE"/>
    <property type="match status" value="1"/>
</dbReference>
<organism evidence="6 7">
    <name type="scientific">Pocillopora damicornis</name>
    <name type="common">Cauliflower coral</name>
    <name type="synonym">Millepora damicornis</name>
    <dbReference type="NCBI Taxonomy" id="46731"/>
    <lineage>
        <taxon>Eukaryota</taxon>
        <taxon>Metazoa</taxon>
        <taxon>Cnidaria</taxon>
        <taxon>Anthozoa</taxon>
        <taxon>Hexacorallia</taxon>
        <taxon>Scleractinia</taxon>
        <taxon>Astrocoeniina</taxon>
        <taxon>Pocilloporidae</taxon>
        <taxon>Pocillopora</taxon>
    </lineage>
</organism>
<dbReference type="EMBL" id="RCHS01001527">
    <property type="protein sequence ID" value="RMX53054.1"/>
    <property type="molecule type" value="Genomic_DNA"/>
</dbReference>
<dbReference type="Gene3D" id="3.40.50.1460">
    <property type="match status" value="1"/>
</dbReference>
<sequence length="450" mass="50566">MASDSHDYQMYSPDEGRAVVIGLSQAHHAGDTSLVYCLEVLENREVSGFPFRLLNEHERYIWKNEQIRGERIIQGSVITFNRKCYIENTGEILDMSIILSQLKFGGTGYKAVVYQGIKGMKECFPTVKIENLKIYLDAKDGSSPDCALISVKEATLVDRQIKFKTLQNEECILKNNCRCSGGGGVEEVHLHVQVPFSNQGVSNCVLLVKFGDFLKSESWESGRYYAVCEAILNSQPGSSLPKSYEMNRNPQGKCIIMNNFDFHDKAYNRPGTEYDEQTLEALFGNLSFDVQIHRNLDSCGMRGLARTIASEDHSKFDAFICIVMSHGGDHDTILGVDGRIVTVEEMTSEFNAARCETLKEKPKVFIFQFCRKSLSESLLHENNFMDSIVGKLHVDSTLSKGTSAHEADFLLAFATTPGCYCYRYENHGSPFIQVSMKIFMLFIVVVIVVV</sequence>
<dbReference type="SUPFAM" id="SSF52129">
    <property type="entry name" value="Caspase-like"/>
    <property type="match status" value="1"/>
</dbReference>
<evidence type="ECO:0008006" key="8">
    <source>
        <dbReference type="Google" id="ProtNLM"/>
    </source>
</evidence>
<evidence type="ECO:0000259" key="5">
    <source>
        <dbReference type="PROSITE" id="PS50208"/>
    </source>
</evidence>
<dbReference type="GO" id="GO:0004197">
    <property type="term" value="F:cysteine-type endopeptidase activity"/>
    <property type="evidence" value="ECO:0007669"/>
    <property type="project" value="InterPro"/>
</dbReference>
<feature type="transmembrane region" description="Helical" evidence="3">
    <location>
        <begin position="431"/>
        <end position="449"/>
    </location>
</feature>
<keyword evidence="3" id="KW-0812">Transmembrane</keyword>
<evidence type="ECO:0000313" key="7">
    <source>
        <dbReference type="Proteomes" id="UP000275408"/>
    </source>
</evidence>
<accession>A0A3M6UHP7</accession>
<dbReference type="Proteomes" id="UP000275408">
    <property type="component" value="Unassembled WGS sequence"/>
</dbReference>
<dbReference type="SMART" id="SM00115">
    <property type="entry name" value="CASc"/>
    <property type="match status" value="1"/>
</dbReference>
<dbReference type="InterPro" id="IPR002398">
    <property type="entry name" value="Pept_C14"/>
</dbReference>
<dbReference type="STRING" id="46731.A0A3M6UHP7"/>
<protein>
    <recommendedName>
        <fullName evidence="8">Caspase family p20 domain-containing protein</fullName>
    </recommendedName>
</protein>
<keyword evidence="7" id="KW-1185">Reference proteome</keyword>
<evidence type="ECO:0000256" key="3">
    <source>
        <dbReference type="SAM" id="Phobius"/>
    </source>
</evidence>
<evidence type="ECO:0000313" key="6">
    <source>
        <dbReference type="EMBL" id="RMX53054.1"/>
    </source>
</evidence>
<dbReference type="Pfam" id="PF00656">
    <property type="entry name" value="Peptidase_C14"/>
    <property type="match status" value="1"/>
</dbReference>
<gene>
    <name evidence="6" type="ORF">pdam_00014603</name>
</gene>
<evidence type="ECO:0000256" key="1">
    <source>
        <dbReference type="ARBA" id="ARBA00010134"/>
    </source>
</evidence>
<dbReference type="AlphaFoldDB" id="A0A3M6UHP7"/>
<dbReference type="InterPro" id="IPR015917">
    <property type="entry name" value="Pept_C14A"/>
</dbReference>
<name>A0A3M6UHP7_POCDA</name>
<evidence type="ECO:0000259" key="4">
    <source>
        <dbReference type="PROSITE" id="PS50207"/>
    </source>
</evidence>
<keyword evidence="3" id="KW-0472">Membrane</keyword>
<comment type="caution">
    <text evidence="6">The sequence shown here is derived from an EMBL/GenBank/DDBJ whole genome shotgun (WGS) entry which is preliminary data.</text>
</comment>
<reference evidence="6 7" key="1">
    <citation type="journal article" date="2018" name="Sci. Rep.">
        <title>Comparative analysis of the Pocillopora damicornis genome highlights role of immune system in coral evolution.</title>
        <authorList>
            <person name="Cunning R."/>
            <person name="Bay R.A."/>
            <person name="Gillette P."/>
            <person name="Baker A.C."/>
            <person name="Traylor-Knowles N."/>
        </authorList>
    </citation>
    <scope>NUCLEOTIDE SEQUENCE [LARGE SCALE GENOMIC DNA]</scope>
    <source>
        <strain evidence="6">RSMAS</strain>
        <tissue evidence="6">Whole animal</tissue>
    </source>
</reference>
<dbReference type="GO" id="GO:0006508">
    <property type="term" value="P:proteolysis"/>
    <property type="evidence" value="ECO:0007669"/>
    <property type="project" value="InterPro"/>
</dbReference>
<dbReference type="OrthoDB" id="6116485at2759"/>
<feature type="domain" description="Caspase family p10" evidence="4">
    <location>
        <begin position="406"/>
        <end position="439"/>
    </location>
</feature>
<comment type="similarity">
    <text evidence="1 2">Belongs to the peptidase C14A family.</text>
</comment>
<evidence type="ECO:0000256" key="2">
    <source>
        <dbReference type="RuleBase" id="RU003971"/>
    </source>
</evidence>
<dbReference type="PANTHER" id="PTHR10454:SF210">
    <property type="entry name" value="CASPASE-2"/>
    <property type="match status" value="1"/>
</dbReference>
<dbReference type="InterPro" id="IPR011600">
    <property type="entry name" value="Pept_C14_caspase"/>
</dbReference>
<dbReference type="PRINTS" id="PR00376">
    <property type="entry name" value="IL1BCENZYME"/>
</dbReference>
<feature type="domain" description="Caspase family p20" evidence="5">
    <location>
        <begin position="250"/>
        <end position="374"/>
    </location>
</feature>
<dbReference type="InterPro" id="IPR001309">
    <property type="entry name" value="Pept_C14_p20"/>
</dbReference>
<dbReference type="PROSITE" id="PS50208">
    <property type="entry name" value="CASPASE_P20"/>
    <property type="match status" value="1"/>
</dbReference>
<dbReference type="InterPro" id="IPR002138">
    <property type="entry name" value="Pept_C14_p10"/>
</dbReference>
<proteinExistence type="inferred from homology"/>
<dbReference type="PROSITE" id="PS50207">
    <property type="entry name" value="CASPASE_P10"/>
    <property type="match status" value="1"/>
</dbReference>